<evidence type="ECO:0000313" key="2">
    <source>
        <dbReference type="EMBL" id="EDO30833.1"/>
    </source>
</evidence>
<dbReference type="InParanoid" id="A7SZM6"/>
<feature type="compositionally biased region" description="Polar residues" evidence="1">
    <location>
        <begin position="573"/>
        <end position="588"/>
    </location>
</feature>
<feature type="compositionally biased region" description="Basic and acidic residues" evidence="1">
    <location>
        <begin position="1"/>
        <end position="10"/>
    </location>
</feature>
<dbReference type="EMBL" id="DS469975">
    <property type="protein sequence ID" value="EDO30833.1"/>
    <property type="molecule type" value="Genomic_DNA"/>
</dbReference>
<protein>
    <submittedName>
        <fullName evidence="2">Uncharacterized protein</fullName>
    </submittedName>
</protein>
<dbReference type="AlphaFoldDB" id="A7SZM6"/>
<accession>A7SZM6</accession>
<feature type="compositionally biased region" description="Low complexity" evidence="1">
    <location>
        <begin position="605"/>
        <end position="614"/>
    </location>
</feature>
<keyword evidence="3" id="KW-1185">Reference proteome</keyword>
<dbReference type="Proteomes" id="UP000001593">
    <property type="component" value="Unassembled WGS sequence"/>
</dbReference>
<dbReference type="STRING" id="45351.A7SZM6"/>
<feature type="compositionally biased region" description="Basic residues" evidence="1">
    <location>
        <begin position="664"/>
        <end position="673"/>
    </location>
</feature>
<feature type="region of interest" description="Disordered" evidence="1">
    <location>
        <begin position="522"/>
        <end position="673"/>
    </location>
</feature>
<feature type="compositionally biased region" description="Polar residues" evidence="1">
    <location>
        <begin position="327"/>
        <end position="345"/>
    </location>
</feature>
<dbReference type="PANTHER" id="PTHR13497:SF3">
    <property type="entry name" value="HISTONE DEACETYLASE COMPLEX SUBUNIT SAP130"/>
    <property type="match status" value="1"/>
</dbReference>
<dbReference type="OMA" id="ANDCEAQ"/>
<reference evidence="2 3" key="1">
    <citation type="journal article" date="2007" name="Science">
        <title>Sea anemone genome reveals ancestral eumetazoan gene repertoire and genomic organization.</title>
        <authorList>
            <person name="Putnam N.H."/>
            <person name="Srivastava M."/>
            <person name="Hellsten U."/>
            <person name="Dirks B."/>
            <person name="Chapman J."/>
            <person name="Salamov A."/>
            <person name="Terry A."/>
            <person name="Shapiro H."/>
            <person name="Lindquist E."/>
            <person name="Kapitonov V.V."/>
            <person name="Jurka J."/>
            <person name="Genikhovich G."/>
            <person name="Grigoriev I.V."/>
            <person name="Lucas S.M."/>
            <person name="Steele R.E."/>
            <person name="Finnerty J.R."/>
            <person name="Technau U."/>
            <person name="Martindale M.Q."/>
            <person name="Rokhsar D.S."/>
        </authorList>
    </citation>
    <scope>NUCLEOTIDE SEQUENCE [LARGE SCALE GENOMIC DNA]</scope>
    <source>
        <strain evidence="3">CH2 X CH6</strain>
    </source>
</reference>
<name>A7SZM6_NEMVE</name>
<feature type="compositionally biased region" description="Basic and acidic residues" evidence="1">
    <location>
        <begin position="27"/>
        <end position="37"/>
    </location>
</feature>
<feature type="region of interest" description="Disordered" evidence="1">
    <location>
        <begin position="1"/>
        <end position="53"/>
    </location>
</feature>
<feature type="compositionally biased region" description="Polar residues" evidence="1">
    <location>
        <begin position="595"/>
        <end position="604"/>
    </location>
</feature>
<dbReference type="GO" id="GO:0070822">
    <property type="term" value="C:Sin3-type complex"/>
    <property type="evidence" value="ECO:0000318"/>
    <property type="project" value="GO_Central"/>
</dbReference>
<evidence type="ECO:0000313" key="3">
    <source>
        <dbReference type="Proteomes" id="UP000001593"/>
    </source>
</evidence>
<feature type="compositionally biased region" description="Polar residues" evidence="1">
    <location>
        <begin position="161"/>
        <end position="173"/>
    </location>
</feature>
<proteinExistence type="predicted"/>
<feature type="compositionally biased region" description="Low complexity" evidence="1">
    <location>
        <begin position="635"/>
        <end position="651"/>
    </location>
</feature>
<dbReference type="HOGENOM" id="CLU_408436_0_0_1"/>
<feature type="region of interest" description="Disordered" evidence="1">
    <location>
        <begin position="327"/>
        <end position="391"/>
    </location>
</feature>
<feature type="region of interest" description="Disordered" evidence="1">
    <location>
        <begin position="159"/>
        <end position="178"/>
    </location>
</feature>
<dbReference type="FunCoup" id="A7SZM6">
    <property type="interactions" value="397"/>
</dbReference>
<organism evidence="2 3">
    <name type="scientific">Nematostella vectensis</name>
    <name type="common">Starlet sea anemone</name>
    <dbReference type="NCBI Taxonomy" id="45351"/>
    <lineage>
        <taxon>Eukaryota</taxon>
        <taxon>Metazoa</taxon>
        <taxon>Cnidaria</taxon>
        <taxon>Anthozoa</taxon>
        <taxon>Hexacorallia</taxon>
        <taxon>Actiniaria</taxon>
        <taxon>Edwardsiidae</taxon>
        <taxon>Nematostella</taxon>
    </lineage>
</organism>
<evidence type="ECO:0000256" key="1">
    <source>
        <dbReference type="SAM" id="MobiDB-lite"/>
    </source>
</evidence>
<dbReference type="InterPro" id="IPR024137">
    <property type="entry name" value="His_deAcase_cplx_SAP130"/>
</dbReference>
<dbReference type="PANTHER" id="PTHR13497">
    <property type="entry name" value="HISTONE DEACETYLASE COMPLEX SUBUNIT SAP130"/>
    <property type="match status" value="1"/>
</dbReference>
<dbReference type="KEGG" id="nve:5501662"/>
<feature type="compositionally biased region" description="Polar residues" evidence="1">
    <location>
        <begin position="524"/>
        <end position="536"/>
    </location>
</feature>
<dbReference type="GO" id="GO:0000122">
    <property type="term" value="P:negative regulation of transcription by RNA polymerase II"/>
    <property type="evidence" value="ECO:0000318"/>
    <property type="project" value="GO_Central"/>
</dbReference>
<sequence length="673" mass="67969">MSYPGEERDSSNAPISASRNPPPGSTVEKDKTQEKPKALGGQSSGEGHHGTRPLDMAATMKVGKAAPVLNRPIAPAAATSSNVLAMGGHIGSSYMPGFGVQGHPLVNPAIPLQASMLRGAMSPHHPFSPHVPVGAAAAALAGAPPRSLSSIRSAIKPGVTTHHQGPISTTPSVHPQASATTSAPAVAPIASTAAFYQQSGEHKQEIRDVRPSLVTDLARHAGSPHVSATPTAAGVSAHPIPVATSKVPPSGVSSAPHKPAQPGLLAHFSQTHSPLHMPTSAAAGSIAQGGIVSGGVVSMGGQPPKAAPSPVSVAAVTSKMYSHMNFSKQGQQSEMAQQSGELSRLSSKSSGKASPGPAQAHITAVTTMSTSHAVPASSPMHAAMVSDGRADRPHQQVPLANPMYHPGIPAPYMFGPEHLGYPIHIGPYGPPPSGIRVSHAVTTASAQGAAATATVMNPAIIMDQTRYIALTQQAAAGFGGLATNCMAGDVPGSSSMMDVTTPSSGIYSMPVLGVPPASSGIPVSISTSNPNATSPRPSILRKRTSEGLRKPTIVPYNDGGAPSSQAEKPGSPRSDTTTLSAPQSGQNSPKPPSDAGSQSNDQVAPSTTPTTTQEPPKPADPSAPVTVKKEQGESAAATPTPTTTTVAPTATDKPAVSLPDGASPRKKPRKQNV</sequence>
<gene>
    <name evidence="2" type="ORF">NEMVEDRAFT_v1g233754</name>
</gene>
<feature type="compositionally biased region" description="Low complexity" evidence="1">
    <location>
        <begin position="346"/>
        <end position="358"/>
    </location>
</feature>